<evidence type="ECO:0000259" key="1">
    <source>
        <dbReference type="Pfam" id="PF00535"/>
    </source>
</evidence>
<dbReference type="GO" id="GO:0016758">
    <property type="term" value="F:hexosyltransferase activity"/>
    <property type="evidence" value="ECO:0007669"/>
    <property type="project" value="UniProtKB-ARBA"/>
</dbReference>
<evidence type="ECO:0000313" key="2">
    <source>
        <dbReference type="EMBL" id="QBF76217.1"/>
    </source>
</evidence>
<dbReference type="CAZy" id="GT2">
    <property type="family name" value="Glycosyltransferase Family 2"/>
</dbReference>
<dbReference type="HOGENOM" id="CLU_005003_2_2_9"/>
<dbReference type="GeneID" id="62697807"/>
<dbReference type="RefSeq" id="WP_004605472.1">
    <property type="nucleotide sequence ID" value="NZ_CP036170.1"/>
</dbReference>
<dbReference type="OrthoDB" id="9179784at2"/>
<dbReference type="eggNOG" id="COG1215">
    <property type="taxonomic scope" value="Bacteria"/>
</dbReference>
<dbReference type="Proteomes" id="UP000289664">
    <property type="component" value="Chromosome"/>
</dbReference>
<dbReference type="Gene3D" id="3.90.550.10">
    <property type="entry name" value="Spore Coat Polysaccharide Biosynthesis Protein SpsA, Chain A"/>
    <property type="match status" value="2"/>
</dbReference>
<name>B0NG30_CLOS5</name>
<dbReference type="CDD" id="cd04184">
    <property type="entry name" value="GT2_RfbC_Mx_like"/>
    <property type="match status" value="1"/>
</dbReference>
<organism evidence="2 3">
    <name type="scientific">Clostridium scindens (strain ATCC 35704 / DSM 5676 / VPI 13733 / 19)</name>
    <dbReference type="NCBI Taxonomy" id="411468"/>
    <lineage>
        <taxon>Bacteria</taxon>
        <taxon>Bacillati</taxon>
        <taxon>Bacillota</taxon>
        <taxon>Clostridia</taxon>
        <taxon>Lachnospirales</taxon>
        <taxon>Lachnospiraceae</taxon>
    </lineage>
</organism>
<dbReference type="EMBL" id="CP036170">
    <property type="protein sequence ID" value="QBF76217.1"/>
    <property type="molecule type" value="Genomic_DNA"/>
</dbReference>
<dbReference type="SUPFAM" id="SSF53448">
    <property type="entry name" value="Nucleotide-diphospho-sugar transferases"/>
    <property type="match status" value="2"/>
</dbReference>
<dbReference type="Pfam" id="PF00535">
    <property type="entry name" value="Glycos_transf_2"/>
    <property type="match status" value="1"/>
</dbReference>
<accession>B0NG30</accession>
<dbReference type="InterPro" id="IPR029044">
    <property type="entry name" value="Nucleotide-diphossugar_trans"/>
</dbReference>
<dbReference type="AlphaFoldDB" id="B0NG30"/>
<protein>
    <submittedName>
        <fullName evidence="2">Chondroitin synthase</fullName>
    </submittedName>
</protein>
<dbReference type="KEGG" id="csci:HDCHBGLK_03634"/>
<dbReference type="PANTHER" id="PTHR22916:SF3">
    <property type="entry name" value="UDP-GLCNAC:BETAGAL BETA-1,3-N-ACETYLGLUCOSAMINYLTRANSFERASE-LIKE PROTEIN 1"/>
    <property type="match status" value="1"/>
</dbReference>
<dbReference type="PANTHER" id="PTHR22916">
    <property type="entry name" value="GLYCOSYLTRANSFERASE"/>
    <property type="match status" value="1"/>
</dbReference>
<evidence type="ECO:0000313" key="3">
    <source>
        <dbReference type="Proteomes" id="UP000289664"/>
    </source>
</evidence>
<gene>
    <name evidence="2" type="primary">kfoC</name>
    <name evidence="2" type="ORF">HDCHBGLK_03634</name>
</gene>
<dbReference type="STRING" id="411468.CLOSCI_02433"/>
<reference evidence="2 3" key="1">
    <citation type="journal article" date="2019" name="Appl. Environ. Microbiol.">
        <title>Clostridium scindens ATCC 35704: integration of nutritional requirements, the complete genome sequence, and global transcriptional responses to bile acids.</title>
        <authorList>
            <person name="Devendran S."/>
            <person name="Shrestha R."/>
            <person name="Alves J.M.P."/>
            <person name="Wolf P.G."/>
            <person name="Ly L."/>
            <person name="Hernandez A.G."/>
            <person name="Mendez-Garcia C."/>
            <person name="Inboden A."/>
            <person name="Wiley J."/>
            <person name="Paul O."/>
            <person name="Allen A."/>
            <person name="Springer E."/>
            <person name="Wright C.L."/>
            <person name="Fields C.J."/>
            <person name="Daniel S.L."/>
            <person name="Ridlon J.M."/>
        </authorList>
    </citation>
    <scope>NUCLEOTIDE SEQUENCE [LARGE SCALE GENOMIC DNA]</scope>
    <source>
        <strain evidence="2 3">ATCC 35704</strain>
    </source>
</reference>
<feature type="domain" description="Glycosyltransferase 2-like" evidence="1">
    <location>
        <begin position="131"/>
        <end position="291"/>
    </location>
</feature>
<keyword evidence="3" id="KW-1185">Reference proteome</keyword>
<sequence>MVDTNKNSLEHTLLEVLRDLNLKQAELNELSEQMKKLEEEVENYKSMYEDYKEAADDRWDRLKIYEENIIIKKLCSLQLKLKKKDKNKDSVEKEEVSYKRKYWELYTESEKNDFLNCQKKLENVKYKPLISLVIPVYNTDLRMLDELFYSITEQIYDKWEVCFANGSKDNIELNKKLKDYALHDKRVHYSLLEKNGGISYNTNEAFYLAAGEYIGMVDHDDLLAPNALAEVVLALNAKRDIEFLYSDQDKVDEKTTMRFGAFYKPFWSKELLYSGNYITHFSVLKKSIIEQVGLWDSSTDGAQDWDLFLKVTEKTEKVYAIPKILYHWRTAPTSTASSMDTKNYAAEAQIKCLQNHFNRMNYNAKVSFSRPKDLQIHVEWNNDLKGKISFIIWDEGGNQDLNSFIWFATESIGVELKEIIVVSTDSVRLESIKKKCKKLICESPNYAEGYNKGAEVAEGEILIFSIAQAPSVALNTYHELSVWCKHPEIGLVGPKVLTSQKVINSLGIVLNQEKPQALFGGQKDEVGRLTAFGTTGWYRNVNAMNWYCFAISREKYKEIGNFNIDLGLLSMIDYCIRVGRKYRNLINPFAVVQYNLNYSKLISEERSNEYKKILKDYRMPEVDKYYNPVLVEK</sequence>
<proteinExistence type="predicted"/>
<dbReference type="InterPro" id="IPR001173">
    <property type="entry name" value="Glyco_trans_2-like"/>
</dbReference>